<protein>
    <submittedName>
        <fullName evidence="1">Uncharacterized protein</fullName>
    </submittedName>
</protein>
<sequence length="119" mass="12843">MTGSARPAVWTFALDEDEDWVPSREPAGDENLRLAVETLLMGIASAKAAEAYLAAWRADTERWGSGFSLSTASASVERVSAGTVRLIDMYGQFEDCDIAADEFDAMLQDYLAAARAAES</sequence>
<accession>A0AAU2GWM8</accession>
<gene>
    <name evidence="1" type="ORF">OHV25_11765</name>
</gene>
<proteinExistence type="predicted"/>
<dbReference type="AlphaFoldDB" id="A0AAU2GWM8"/>
<evidence type="ECO:0000313" key="1">
    <source>
        <dbReference type="EMBL" id="WTU40206.1"/>
    </source>
</evidence>
<organism evidence="1">
    <name type="scientific">Streptomyces sp. NBC_00060</name>
    <dbReference type="NCBI Taxonomy" id="2975636"/>
    <lineage>
        <taxon>Bacteria</taxon>
        <taxon>Bacillati</taxon>
        <taxon>Actinomycetota</taxon>
        <taxon>Actinomycetes</taxon>
        <taxon>Kitasatosporales</taxon>
        <taxon>Streptomycetaceae</taxon>
        <taxon>Streptomyces</taxon>
    </lineage>
</organism>
<name>A0AAU2GWM8_9ACTN</name>
<dbReference type="EMBL" id="CP108253">
    <property type="protein sequence ID" value="WTU40206.1"/>
    <property type="molecule type" value="Genomic_DNA"/>
</dbReference>
<reference evidence="1" key="1">
    <citation type="submission" date="2022-10" db="EMBL/GenBank/DDBJ databases">
        <title>The complete genomes of actinobacterial strains from the NBC collection.</title>
        <authorList>
            <person name="Joergensen T.S."/>
            <person name="Alvarez Arevalo M."/>
            <person name="Sterndorff E.B."/>
            <person name="Faurdal D."/>
            <person name="Vuksanovic O."/>
            <person name="Mourched A.-S."/>
            <person name="Charusanti P."/>
            <person name="Shaw S."/>
            <person name="Blin K."/>
            <person name="Weber T."/>
        </authorList>
    </citation>
    <scope>NUCLEOTIDE SEQUENCE</scope>
    <source>
        <strain evidence="1">NBC_00060</strain>
    </source>
</reference>